<dbReference type="Pfam" id="PF19127">
    <property type="entry name" value="Choline_bind_3"/>
    <property type="match status" value="1"/>
</dbReference>
<evidence type="ECO:0000256" key="1">
    <source>
        <dbReference type="ARBA" id="ARBA00022737"/>
    </source>
</evidence>
<keyword evidence="6" id="KW-1185">Reference proteome</keyword>
<dbReference type="OrthoDB" id="177750at2"/>
<keyword evidence="1" id="KW-0677">Repeat</keyword>
<dbReference type="PANTHER" id="PTHR30619">
    <property type="entry name" value="DNA INTERNALIZATION/COMPETENCE PROTEIN COMEC/REC2"/>
    <property type="match status" value="1"/>
</dbReference>
<dbReference type="Pfam" id="PF00753">
    <property type="entry name" value="Lactamase_B"/>
    <property type="match status" value="1"/>
</dbReference>
<evidence type="ECO:0000313" key="5">
    <source>
        <dbReference type="EMBL" id="TLD01265.1"/>
    </source>
</evidence>
<dbReference type="InterPro" id="IPR001279">
    <property type="entry name" value="Metallo-B-lactamas"/>
</dbReference>
<name>A0A4U8Q8I0_9FIRM</name>
<dbReference type="InterPro" id="IPR035681">
    <property type="entry name" value="ComA-like_MBL"/>
</dbReference>
<evidence type="ECO:0000256" key="3">
    <source>
        <dbReference type="SAM" id="SignalP"/>
    </source>
</evidence>
<accession>A0A4U8Q8I0</accession>
<dbReference type="InterPro" id="IPR018337">
    <property type="entry name" value="Cell_wall/Cho-bd_repeat"/>
</dbReference>
<dbReference type="SUPFAM" id="SSF56281">
    <property type="entry name" value="Metallo-hydrolase/oxidoreductase"/>
    <property type="match status" value="1"/>
</dbReference>
<dbReference type="EMBL" id="QGQD01000042">
    <property type="protein sequence ID" value="TLD01265.1"/>
    <property type="molecule type" value="Genomic_DNA"/>
</dbReference>
<dbReference type="AlphaFoldDB" id="A0A4U8Q8I0"/>
<dbReference type="PROSITE" id="PS51170">
    <property type="entry name" value="CW"/>
    <property type="match status" value="2"/>
</dbReference>
<dbReference type="Gene3D" id="2.10.270.10">
    <property type="entry name" value="Cholin Binding"/>
    <property type="match status" value="2"/>
</dbReference>
<feature type="signal peptide" evidence="3">
    <location>
        <begin position="1"/>
        <end position="27"/>
    </location>
</feature>
<evidence type="ECO:0000259" key="4">
    <source>
        <dbReference type="Pfam" id="PF00753"/>
    </source>
</evidence>
<comment type="caution">
    <text evidence="5">The sequence shown here is derived from an EMBL/GenBank/DDBJ whole genome shotgun (WGS) entry which is preliminary data.</text>
</comment>
<dbReference type="SUPFAM" id="SSF69360">
    <property type="entry name" value="Cell wall binding repeat"/>
    <property type="match status" value="1"/>
</dbReference>
<keyword evidence="5" id="KW-0378">Hydrolase</keyword>
<protein>
    <submittedName>
        <fullName evidence="5">Autolysin</fullName>
        <ecNumber evidence="5">3.5.1.28</ecNumber>
    </submittedName>
</protein>
<dbReference type="InterPro" id="IPR052159">
    <property type="entry name" value="Competence_DNA_uptake"/>
</dbReference>
<feature type="repeat" description="Cell wall-binding" evidence="2">
    <location>
        <begin position="376"/>
        <end position="395"/>
    </location>
</feature>
<sequence length="521" mass="58613" precursor="true">MKRKFNVMFTAVVICLAFLCLPLAADASAKSKTRIHFICIEGNNDAILLESNGHFGMVDSGEDSDFPNGNNSKYPMRSGINTSGGHEQEVIKYLKKVGVKKLDFYIGTHAHSDHIGSGDEILKAFKTERLYLNKYSDKYISVKTNLWDNQYCYDTLISAAKRRGTKIIQNFSKKSNREFTLGDMQIEIMNYKRSTDSKGNIAKRPDDNFNSLGVKVTVNDLTAFLAGDINNLAPDYDESKLAKQLGPIDLLKLGHHGIGDANSPSYLRMISPDYAVATGLITNMSASVRNTLSNIECKLFTTNGQPKNSAIIADMSNGNTLNMISPGNLTLKKKKVGSKKQSAFYTSNNKKYSRKNTWIYYNENYYYINSKGYIERNSWKKEGNYYYYLDNNGIMQMNASKVRGIPYSFDASGRLSEGGWTRGSTSWSYADNTGRAKTGWAKLDGKWYFFNKSGVMQTGWITLKKKQYFLRSNGQMAANTWVTFGGVKYYVGSDGVMLRNTKKKIKGKIYRFDDGGVCINY</sequence>
<feature type="chain" id="PRO_5039633767" evidence="3">
    <location>
        <begin position="28"/>
        <end position="521"/>
    </location>
</feature>
<feature type="domain" description="Metallo-beta-lactamase" evidence="4">
    <location>
        <begin position="71"/>
        <end position="128"/>
    </location>
</feature>
<dbReference type="STRING" id="180332.GCA_000797495_02727"/>
<dbReference type="CDD" id="cd07731">
    <property type="entry name" value="ComA-like_MBL-fold"/>
    <property type="match status" value="1"/>
</dbReference>
<gene>
    <name evidence="5" type="primary">lytA_2</name>
    <name evidence="5" type="ORF">DSM106044_01818</name>
</gene>
<dbReference type="EC" id="3.5.1.28" evidence="5"/>
<evidence type="ECO:0000256" key="2">
    <source>
        <dbReference type="PROSITE-ProRule" id="PRU00591"/>
    </source>
</evidence>
<dbReference type="Gene3D" id="3.60.15.10">
    <property type="entry name" value="Ribonuclease Z/Hydroxyacylglutathione hydrolase-like"/>
    <property type="match status" value="1"/>
</dbReference>
<evidence type="ECO:0000313" key="6">
    <source>
        <dbReference type="Proteomes" id="UP000306509"/>
    </source>
</evidence>
<reference evidence="5 6" key="1">
    <citation type="journal article" date="2019" name="Anaerobe">
        <title>Detection of Robinsoniella peoriensis in multiple bone samples of a trauma patient.</title>
        <authorList>
            <person name="Schrottner P."/>
            <person name="Hartwich K."/>
            <person name="Bunk B."/>
            <person name="Schober I."/>
            <person name="Helbig S."/>
            <person name="Rudolph W.W."/>
            <person name="Gunzer F."/>
        </authorList>
    </citation>
    <scope>NUCLEOTIDE SEQUENCE [LARGE SCALE GENOMIC DNA]</scope>
    <source>
        <strain evidence="5 6">DSM 106044</strain>
    </source>
</reference>
<feature type="repeat" description="Cell wall-binding" evidence="2">
    <location>
        <begin position="437"/>
        <end position="456"/>
    </location>
</feature>
<proteinExistence type="predicted"/>
<dbReference type="InterPro" id="IPR036866">
    <property type="entry name" value="RibonucZ/Hydroxyglut_hydro"/>
</dbReference>
<dbReference type="Gene3D" id="2.20.120.10">
    <property type="entry name" value="Multimodular pneumococcal cell wall endolysin, domain 3"/>
    <property type="match status" value="1"/>
</dbReference>
<dbReference type="RefSeq" id="WP_027296767.1">
    <property type="nucleotide sequence ID" value="NZ_CABMJZ010000073.1"/>
</dbReference>
<dbReference type="PANTHER" id="PTHR30619:SF7">
    <property type="entry name" value="BETA-LACTAMASE DOMAIN PROTEIN"/>
    <property type="match status" value="1"/>
</dbReference>
<keyword evidence="3" id="KW-0732">Signal</keyword>
<dbReference type="GO" id="GO:0008745">
    <property type="term" value="F:N-acetylmuramoyl-L-alanine amidase activity"/>
    <property type="evidence" value="ECO:0007669"/>
    <property type="project" value="UniProtKB-EC"/>
</dbReference>
<dbReference type="Proteomes" id="UP000306509">
    <property type="component" value="Unassembled WGS sequence"/>
</dbReference>
<dbReference type="Pfam" id="PF01473">
    <property type="entry name" value="Choline_bind_1"/>
    <property type="match status" value="2"/>
</dbReference>
<organism evidence="5 6">
    <name type="scientific">Robinsoniella peoriensis</name>
    <dbReference type="NCBI Taxonomy" id="180332"/>
    <lineage>
        <taxon>Bacteria</taxon>
        <taxon>Bacillati</taxon>
        <taxon>Bacillota</taxon>
        <taxon>Clostridia</taxon>
        <taxon>Lachnospirales</taxon>
        <taxon>Lachnospiraceae</taxon>
        <taxon>Robinsoniella</taxon>
    </lineage>
</organism>